<sequence length="115" mass="12718">MNFIDFAYYTGHRVIGSTKASTQFLAHTSINEAVKVVQIVIITFSQESKAQFYGKRIRLTYSFPASLSLILYAPGPSWAILKVPSLNGSEVGPGDTDPLRTFRAPELSRHSPDIN</sequence>
<dbReference type="RefSeq" id="XP_049140709.1">
    <property type="nucleotide sequence ID" value="XM_049283566.1"/>
</dbReference>
<name>A0A9Q8SLJ6_9PEZI</name>
<dbReference type="KEGG" id="clup:CLUP02_04555"/>
<dbReference type="GeneID" id="73338576"/>
<feature type="compositionally biased region" description="Basic and acidic residues" evidence="1">
    <location>
        <begin position="106"/>
        <end position="115"/>
    </location>
</feature>
<keyword evidence="3" id="KW-1185">Reference proteome</keyword>
<dbReference type="AlphaFoldDB" id="A0A9Q8SLJ6"/>
<reference evidence="2" key="1">
    <citation type="journal article" date="2021" name="Mol. Plant Microbe Interact.">
        <title>Complete Genome Sequence of the Plant-Pathogenic Fungus Colletotrichum lupini.</title>
        <authorList>
            <person name="Baroncelli R."/>
            <person name="Pensec F."/>
            <person name="Da Lio D."/>
            <person name="Boufleur T."/>
            <person name="Vicente I."/>
            <person name="Sarrocco S."/>
            <person name="Picot A."/>
            <person name="Baraldi E."/>
            <person name="Sukno S."/>
            <person name="Thon M."/>
            <person name="Le Floch G."/>
        </authorList>
    </citation>
    <scope>NUCLEOTIDE SEQUENCE</scope>
    <source>
        <strain evidence="2">IMI 504893</strain>
    </source>
</reference>
<feature type="region of interest" description="Disordered" evidence="1">
    <location>
        <begin position="90"/>
        <end position="115"/>
    </location>
</feature>
<evidence type="ECO:0000313" key="2">
    <source>
        <dbReference type="EMBL" id="UQC79076.1"/>
    </source>
</evidence>
<dbReference type="EMBL" id="CP019474">
    <property type="protein sequence ID" value="UQC79076.1"/>
    <property type="molecule type" value="Genomic_DNA"/>
</dbReference>
<protein>
    <submittedName>
        <fullName evidence="2">Uncharacterized protein</fullName>
    </submittedName>
</protein>
<proteinExistence type="predicted"/>
<evidence type="ECO:0000313" key="3">
    <source>
        <dbReference type="Proteomes" id="UP000830671"/>
    </source>
</evidence>
<dbReference type="Proteomes" id="UP000830671">
    <property type="component" value="Chromosome 2"/>
</dbReference>
<accession>A0A9Q8SLJ6</accession>
<organism evidence="2 3">
    <name type="scientific">Colletotrichum lupini</name>
    <dbReference type="NCBI Taxonomy" id="145971"/>
    <lineage>
        <taxon>Eukaryota</taxon>
        <taxon>Fungi</taxon>
        <taxon>Dikarya</taxon>
        <taxon>Ascomycota</taxon>
        <taxon>Pezizomycotina</taxon>
        <taxon>Sordariomycetes</taxon>
        <taxon>Hypocreomycetidae</taxon>
        <taxon>Glomerellales</taxon>
        <taxon>Glomerellaceae</taxon>
        <taxon>Colletotrichum</taxon>
        <taxon>Colletotrichum acutatum species complex</taxon>
    </lineage>
</organism>
<gene>
    <name evidence="2" type="ORF">CLUP02_04555</name>
</gene>
<evidence type="ECO:0000256" key="1">
    <source>
        <dbReference type="SAM" id="MobiDB-lite"/>
    </source>
</evidence>